<feature type="domain" description="Heterokaryon incompatibility" evidence="3">
    <location>
        <begin position="516"/>
        <end position="675"/>
    </location>
</feature>
<dbReference type="EMBL" id="JAVHJL010000005">
    <property type="protein sequence ID" value="KAK6503832.1"/>
    <property type="molecule type" value="Genomic_DNA"/>
</dbReference>
<feature type="compositionally biased region" description="Acidic residues" evidence="2">
    <location>
        <begin position="211"/>
        <end position="228"/>
    </location>
</feature>
<dbReference type="Proteomes" id="UP001370758">
    <property type="component" value="Unassembled WGS sequence"/>
</dbReference>
<feature type="compositionally biased region" description="Basic and acidic residues" evidence="2">
    <location>
        <begin position="171"/>
        <end position="187"/>
    </location>
</feature>
<feature type="region of interest" description="Disordered" evidence="2">
    <location>
        <begin position="320"/>
        <end position="342"/>
    </location>
</feature>
<evidence type="ECO:0000313" key="4">
    <source>
        <dbReference type="EMBL" id="KAK6503832.1"/>
    </source>
</evidence>
<gene>
    <name evidence="4" type="ORF">TWF481_008838</name>
</gene>
<protein>
    <recommendedName>
        <fullName evidence="3">Heterokaryon incompatibility domain-containing protein</fullName>
    </recommendedName>
</protein>
<feature type="compositionally biased region" description="Low complexity" evidence="2">
    <location>
        <begin position="201"/>
        <end position="210"/>
    </location>
</feature>
<reference evidence="4 5" key="1">
    <citation type="submission" date="2023-08" db="EMBL/GenBank/DDBJ databases">
        <authorList>
            <person name="Palmer J.M."/>
        </authorList>
    </citation>
    <scope>NUCLEOTIDE SEQUENCE [LARGE SCALE GENOMIC DNA]</scope>
    <source>
        <strain evidence="4 5">TWF481</strain>
    </source>
</reference>
<name>A0AAV9W8C6_9PEZI</name>
<feature type="region of interest" description="Disordered" evidence="2">
    <location>
        <begin position="447"/>
        <end position="467"/>
    </location>
</feature>
<evidence type="ECO:0000256" key="1">
    <source>
        <dbReference type="SAM" id="Coils"/>
    </source>
</evidence>
<keyword evidence="5" id="KW-1185">Reference proteome</keyword>
<feature type="coiled-coil region" evidence="1">
    <location>
        <begin position="28"/>
        <end position="55"/>
    </location>
</feature>
<organism evidence="4 5">
    <name type="scientific">Arthrobotrys musiformis</name>
    <dbReference type="NCBI Taxonomy" id="47236"/>
    <lineage>
        <taxon>Eukaryota</taxon>
        <taxon>Fungi</taxon>
        <taxon>Dikarya</taxon>
        <taxon>Ascomycota</taxon>
        <taxon>Pezizomycotina</taxon>
        <taxon>Orbiliomycetes</taxon>
        <taxon>Orbiliales</taxon>
        <taxon>Orbiliaceae</taxon>
        <taxon>Arthrobotrys</taxon>
    </lineage>
</organism>
<dbReference type="PANTHER" id="PTHR24148:SF64">
    <property type="entry name" value="HETEROKARYON INCOMPATIBILITY DOMAIN-CONTAINING PROTEIN"/>
    <property type="match status" value="1"/>
</dbReference>
<evidence type="ECO:0000313" key="5">
    <source>
        <dbReference type="Proteomes" id="UP001370758"/>
    </source>
</evidence>
<feature type="region of interest" description="Disordered" evidence="2">
    <location>
        <begin position="171"/>
        <end position="266"/>
    </location>
</feature>
<dbReference type="PANTHER" id="PTHR24148">
    <property type="entry name" value="ANKYRIN REPEAT DOMAIN-CONTAINING PROTEIN 39 HOMOLOG-RELATED"/>
    <property type="match status" value="1"/>
</dbReference>
<evidence type="ECO:0000259" key="3">
    <source>
        <dbReference type="Pfam" id="PF06985"/>
    </source>
</evidence>
<comment type="caution">
    <text evidence="4">The sequence shown here is derived from an EMBL/GenBank/DDBJ whole genome shotgun (WGS) entry which is preliminary data.</text>
</comment>
<accession>A0AAV9W8C6</accession>
<dbReference type="InterPro" id="IPR052895">
    <property type="entry name" value="HetReg/Transcr_Mod"/>
</dbReference>
<feature type="coiled-coil region" evidence="1">
    <location>
        <begin position="141"/>
        <end position="171"/>
    </location>
</feature>
<proteinExistence type="predicted"/>
<feature type="compositionally biased region" description="Basic and acidic residues" evidence="2">
    <location>
        <begin position="229"/>
        <end position="247"/>
    </location>
</feature>
<dbReference type="Pfam" id="PF06985">
    <property type="entry name" value="HET"/>
    <property type="match status" value="1"/>
</dbReference>
<keyword evidence="1" id="KW-0175">Coiled coil</keyword>
<sequence length="1207" mass="136865">MSNNSNNQPPSTQAIPRLPYLNFRAPGNRIAQERVDQLQKEIQKQKEILERLEESWRAVCDKSRKELTDVVLSEPPVEGSSNDVSNIDSISNDFQKHLKEVTVELKAAIAQTPDVTTYKEDGLRDSIASLEEGLGWERRNYKIYTEEIEKLNKESKDLKEALAELKCKRDDEADPQALEKSKNHRAETNGQGAQYIDVEGLENGVNGNNTDGDDSGDDDEAVGDDERGEGDRNTPRDTGERGAEGHIEWQLQLEEPGFRSKQKTARESLKERIKNLEQRIDYQSEKIGETEVKKRKAQQEIDSLDAKRLKIEKQINDFKKMDLDRDSEETGPGGQSMEREARRERQFVRKESLEALREVWARDQYFGRRGLRYNYVPYDRFGNRSGSDRERKIEKLKRLEQVEKILRSIQDLEKTFNNVVEASEAKEEVRNLIDVLEWEIDIENRTTGAVQGPRTDPSKSTGHLSGGLPKYKELESGHIRLLKIWPAPANHYPLICSLTHRSLRATETDYPPAQKYVALSYFWGPDQPNAYIYLREDDEGQEKPKDTNWGGIVKRAKRVRVRLNLFRALLRLRASREHTFMWVDYLCIDQKNRVEKTAQLREMVKIYRKAEKVCVWLGEPDEGQRSDQAMDFIGAVKDFAMLGTYVEDGRRAIQWYGISELMRDRWFSRRWVVQEIALAKKATIHCGSRTVEWSDFVDAVSILVSNRTKIRCLFDSREWRDGPDTLGEVQSFGASTLIAELGSLFWRAEDGTIIKPVKSLESLVTSLKTFDTSDERDIIYSLIFIASDTWRGDPGPTAGYTKKMIDYDRTIADVYKEFIQFSIESAKSVPGCALDIICRPWALPIKNRAEGQPPLPSWICLLSNSVFGEPEHVYKGRKNGETFVGSTGQSRYRASGDKEHTARFHDWKKLNSEVSSHTTNGVGSDENSLGGSPEAATSLAFPWSLVVSGFTLAKVSKVSPKSTGGLILQESLQMGGWSGIESADLKGDGKYVFEKIWRTLVANKDTRGGVPPTWYQRACLRCLEMADNFNGGDLNVGQLLQGASGMMENYLSRVQSTIWNRSFFTASAAKRPEFRLSRAKTRNDLTVPESTPDMMSDSAQDDEIEGDKKYFEMKEIYGDKGNDFNDGRSELAELFGLCSGNTLPDDLVCIIYGCSVPVILRLVSPGPLDERFMIVGEAYVHGKMDGEAMDSFDAGLALGKEQEFHLV</sequence>
<dbReference type="AlphaFoldDB" id="A0AAV9W8C6"/>
<dbReference type="InterPro" id="IPR010730">
    <property type="entry name" value="HET"/>
</dbReference>
<evidence type="ECO:0000256" key="2">
    <source>
        <dbReference type="SAM" id="MobiDB-lite"/>
    </source>
</evidence>